<protein>
    <submittedName>
        <fullName evidence="1">Uncharacterized protein</fullName>
    </submittedName>
</protein>
<sequence>MLRTYRIFSSVRIILKLWSLWTNETVGIKYATRIIASPCGVSSRHGIVGPAVTSTLSPCLSIGTFTSVAPLRTGPWAGVAPTGGRRQPLRAMLPLLAAGGSPYGRCFCQEAPPPRATALAGNAGLPSGLALDTTVRPLAGGQAVAGHPYKEPGHGQPPL</sequence>
<reference evidence="1" key="1">
    <citation type="journal article" date="2018" name="Data Brief">
        <title>Genome sequence data from 17 accessions of Ensete ventricosum, a staple food crop for millions in Ethiopia.</title>
        <authorList>
            <person name="Yemataw Z."/>
            <person name="Muzemil S."/>
            <person name="Ambachew D."/>
            <person name="Tripathi L."/>
            <person name="Tesfaye K."/>
            <person name="Chala A."/>
            <person name="Farbos A."/>
            <person name="O'Neill P."/>
            <person name="Moore K."/>
            <person name="Grant M."/>
            <person name="Studholme D.J."/>
        </authorList>
    </citation>
    <scope>NUCLEOTIDE SEQUENCE [LARGE SCALE GENOMIC DNA]</scope>
    <source>
        <tissue evidence="1">Leaf</tissue>
    </source>
</reference>
<dbReference type="Proteomes" id="UP000290560">
    <property type="component" value="Unassembled WGS sequence"/>
</dbReference>
<dbReference type="EMBL" id="KV876163">
    <property type="protein sequence ID" value="RZR74230.1"/>
    <property type="molecule type" value="Genomic_DNA"/>
</dbReference>
<gene>
    <name evidence="1" type="ORF">BHM03_00034125</name>
</gene>
<accession>A0A444EI46</accession>
<evidence type="ECO:0000313" key="1">
    <source>
        <dbReference type="EMBL" id="RZR74230.1"/>
    </source>
</evidence>
<proteinExistence type="predicted"/>
<name>A0A444EI46_ENSVE</name>
<dbReference type="AlphaFoldDB" id="A0A444EI46"/>
<organism evidence="1">
    <name type="scientific">Ensete ventricosum</name>
    <name type="common">Abyssinian banana</name>
    <name type="synonym">Musa ensete</name>
    <dbReference type="NCBI Taxonomy" id="4639"/>
    <lineage>
        <taxon>Eukaryota</taxon>
        <taxon>Viridiplantae</taxon>
        <taxon>Streptophyta</taxon>
        <taxon>Embryophyta</taxon>
        <taxon>Tracheophyta</taxon>
        <taxon>Spermatophyta</taxon>
        <taxon>Magnoliopsida</taxon>
        <taxon>Liliopsida</taxon>
        <taxon>Zingiberales</taxon>
        <taxon>Musaceae</taxon>
        <taxon>Ensete</taxon>
    </lineage>
</organism>